<name>A0A6A5ZKT9_9PLEO</name>
<sequence length="295" mass="31297">MCVEAPSSGFRASAPPHVITCRPANVSYSAGVEIDDSSDPARPIPLSPRGALAYGAFPPHIQPCQEGEGVDSARDAIILVAPDWLAFQRQKTAAAAPLAFLLLSSQPRASPQHRAALLLSAAACPYGFILSRRWSRRGLSGDDAHEQHLLSFASDPWTRACLETCKSRLRSTADQAQTPARVLWLNCMIGCGDSTLRPRSISVPSRPCLQAQSHALLSGGGCCSGAIWLGTRRRGRPYCASSASSPPPIAPARSHSLLFHATFSQCLLAHATSPPRYGSCRRVCAAGPVSALSVH</sequence>
<proteinExistence type="predicted"/>
<protein>
    <submittedName>
        <fullName evidence="1">Uncharacterized protein</fullName>
    </submittedName>
</protein>
<evidence type="ECO:0000313" key="2">
    <source>
        <dbReference type="Proteomes" id="UP000799770"/>
    </source>
</evidence>
<reference evidence="1" key="1">
    <citation type="journal article" date="2020" name="Stud. Mycol.">
        <title>101 Dothideomycetes genomes: a test case for predicting lifestyles and emergence of pathogens.</title>
        <authorList>
            <person name="Haridas S."/>
            <person name="Albert R."/>
            <person name="Binder M."/>
            <person name="Bloem J."/>
            <person name="Labutti K."/>
            <person name="Salamov A."/>
            <person name="Andreopoulos B."/>
            <person name="Baker S."/>
            <person name="Barry K."/>
            <person name="Bills G."/>
            <person name="Bluhm B."/>
            <person name="Cannon C."/>
            <person name="Castanera R."/>
            <person name="Culley D."/>
            <person name="Daum C."/>
            <person name="Ezra D."/>
            <person name="Gonzalez J."/>
            <person name="Henrissat B."/>
            <person name="Kuo A."/>
            <person name="Liang C."/>
            <person name="Lipzen A."/>
            <person name="Lutzoni F."/>
            <person name="Magnuson J."/>
            <person name="Mondo S."/>
            <person name="Nolan M."/>
            <person name="Ohm R."/>
            <person name="Pangilinan J."/>
            <person name="Park H.-J."/>
            <person name="Ramirez L."/>
            <person name="Alfaro M."/>
            <person name="Sun H."/>
            <person name="Tritt A."/>
            <person name="Yoshinaga Y."/>
            <person name="Zwiers L.-H."/>
            <person name="Turgeon B."/>
            <person name="Goodwin S."/>
            <person name="Spatafora J."/>
            <person name="Crous P."/>
            <person name="Grigoriev I."/>
        </authorList>
    </citation>
    <scope>NUCLEOTIDE SEQUENCE</scope>
    <source>
        <strain evidence="1">CBS 627.86</strain>
    </source>
</reference>
<organism evidence="1 2">
    <name type="scientific">Lophiotrema nucula</name>
    <dbReference type="NCBI Taxonomy" id="690887"/>
    <lineage>
        <taxon>Eukaryota</taxon>
        <taxon>Fungi</taxon>
        <taxon>Dikarya</taxon>
        <taxon>Ascomycota</taxon>
        <taxon>Pezizomycotina</taxon>
        <taxon>Dothideomycetes</taxon>
        <taxon>Pleosporomycetidae</taxon>
        <taxon>Pleosporales</taxon>
        <taxon>Lophiotremataceae</taxon>
        <taxon>Lophiotrema</taxon>
    </lineage>
</organism>
<accession>A0A6A5ZKT9</accession>
<dbReference type="Proteomes" id="UP000799770">
    <property type="component" value="Unassembled WGS sequence"/>
</dbReference>
<dbReference type="EMBL" id="ML977314">
    <property type="protein sequence ID" value="KAF2120212.1"/>
    <property type="molecule type" value="Genomic_DNA"/>
</dbReference>
<evidence type="ECO:0000313" key="1">
    <source>
        <dbReference type="EMBL" id="KAF2120212.1"/>
    </source>
</evidence>
<dbReference type="AlphaFoldDB" id="A0A6A5ZKT9"/>
<gene>
    <name evidence="1" type="ORF">BDV96DRAFT_321077</name>
</gene>
<keyword evidence="2" id="KW-1185">Reference proteome</keyword>